<protein>
    <submittedName>
        <fullName evidence="1">Uncharacterized protein</fullName>
    </submittedName>
</protein>
<reference evidence="1 2" key="1">
    <citation type="submission" date="2015-08" db="EMBL/GenBank/DDBJ databases">
        <title>Draft Genome Sequence of Bacillus vietnamensis UCD-SED5.</title>
        <authorList>
            <person name="Lee R.D."/>
            <person name="Jospin G."/>
            <person name="Lang J.M."/>
            <person name="Coil D.A."/>
            <person name="Eisen J.A."/>
        </authorList>
    </citation>
    <scope>NUCLEOTIDE SEQUENCE [LARGE SCALE GENOMIC DNA]</scope>
    <source>
        <strain evidence="1 2">UCD-SED5</strain>
    </source>
</reference>
<comment type="caution">
    <text evidence="1">The sequence shown here is derived from an EMBL/GenBank/DDBJ whole genome shotgun (WGS) entry which is preliminary data.</text>
</comment>
<proteinExistence type="predicted"/>
<organism evidence="1 2">
    <name type="scientific">Rossellomorea vietnamensis</name>
    <dbReference type="NCBI Taxonomy" id="218284"/>
    <lineage>
        <taxon>Bacteria</taxon>
        <taxon>Bacillati</taxon>
        <taxon>Bacillota</taxon>
        <taxon>Bacilli</taxon>
        <taxon>Bacillales</taxon>
        <taxon>Bacillaceae</taxon>
        <taxon>Rossellomorea</taxon>
    </lineage>
</organism>
<evidence type="ECO:0000313" key="2">
    <source>
        <dbReference type="Proteomes" id="UP000050398"/>
    </source>
</evidence>
<sequence length="60" mass="6861">MPTVVITPKERISVEPRVKKKLTKEEKKVLHKQVAGSAKLFTKEGVKESLSIANREDWED</sequence>
<dbReference type="Proteomes" id="UP000050398">
    <property type="component" value="Unassembled WGS sequence"/>
</dbReference>
<dbReference type="EMBL" id="LIXZ01000016">
    <property type="protein sequence ID" value="KPL58394.1"/>
    <property type="molecule type" value="Genomic_DNA"/>
</dbReference>
<evidence type="ECO:0000313" key="1">
    <source>
        <dbReference type="EMBL" id="KPL58394.1"/>
    </source>
</evidence>
<dbReference type="PATRIC" id="fig|218284.4.peg.1658"/>
<dbReference type="AlphaFoldDB" id="A0A0N8GGG0"/>
<gene>
    <name evidence="1" type="ORF">AM506_17215</name>
</gene>
<accession>A0A0N8GGG0</accession>
<name>A0A0N8GGG0_9BACI</name>